<dbReference type="Gene3D" id="1.10.260.40">
    <property type="entry name" value="lambda repressor-like DNA-binding domains"/>
    <property type="match status" value="1"/>
</dbReference>
<feature type="domain" description="HTH cro/C1-type" evidence="1">
    <location>
        <begin position="27"/>
        <end position="81"/>
    </location>
</feature>
<evidence type="ECO:0000313" key="3">
    <source>
        <dbReference type="Proteomes" id="UP000325372"/>
    </source>
</evidence>
<comment type="caution">
    <text evidence="2">The sequence shown here is derived from an EMBL/GenBank/DDBJ whole genome shotgun (WGS) entry which is preliminary data.</text>
</comment>
<name>A0A5N0T7K4_9GAMM</name>
<evidence type="ECO:0000259" key="1">
    <source>
        <dbReference type="PROSITE" id="PS50943"/>
    </source>
</evidence>
<dbReference type="InterPro" id="IPR001387">
    <property type="entry name" value="Cro/C1-type_HTH"/>
</dbReference>
<accession>A0A5N0T7K4</accession>
<dbReference type="GO" id="GO:0003677">
    <property type="term" value="F:DNA binding"/>
    <property type="evidence" value="ECO:0007669"/>
    <property type="project" value="InterPro"/>
</dbReference>
<proteinExistence type="predicted"/>
<dbReference type="Pfam" id="PF13560">
    <property type="entry name" value="HTH_31"/>
    <property type="match status" value="1"/>
</dbReference>
<dbReference type="SMART" id="SM00530">
    <property type="entry name" value="HTH_XRE"/>
    <property type="match status" value="1"/>
</dbReference>
<gene>
    <name evidence="2" type="ORF">F3N42_11810</name>
</gene>
<organism evidence="2 3">
    <name type="scientific">Marinihelvus fidelis</name>
    <dbReference type="NCBI Taxonomy" id="2613842"/>
    <lineage>
        <taxon>Bacteria</taxon>
        <taxon>Pseudomonadati</taxon>
        <taxon>Pseudomonadota</taxon>
        <taxon>Gammaproteobacteria</taxon>
        <taxon>Chromatiales</taxon>
        <taxon>Wenzhouxiangellaceae</taxon>
        <taxon>Marinihelvus</taxon>
    </lineage>
</organism>
<keyword evidence="3" id="KW-1185">Reference proteome</keyword>
<reference evidence="2 3" key="1">
    <citation type="submission" date="2019-09" db="EMBL/GenBank/DDBJ databases">
        <title>Wenzhouxiangella sp. Genome sequencing and assembly.</title>
        <authorList>
            <person name="Zhang R."/>
        </authorList>
    </citation>
    <scope>NUCLEOTIDE SEQUENCE [LARGE SCALE GENOMIC DNA]</scope>
    <source>
        <strain evidence="2 3">W260</strain>
    </source>
</reference>
<sequence>MRNTMPAKSPKISATNAKALHALGERIRVRRKALNLSATVAAEAAGMSRITWYRIEKGEPSVTMGAWASAAKVLGLNLGLSDNTSQSREASGAVVPVRINLADYPALRRLAWHVRDGAAELTAREVLDIFERNQRHLELGELSAEEVQLIDGLRELFGQAHSGN</sequence>
<protein>
    <submittedName>
        <fullName evidence="2">Helix-turn-helix domain-containing protein</fullName>
    </submittedName>
</protein>
<dbReference type="AlphaFoldDB" id="A0A5N0T7K4"/>
<evidence type="ECO:0000313" key="2">
    <source>
        <dbReference type="EMBL" id="KAA9131025.1"/>
    </source>
</evidence>
<dbReference type="PROSITE" id="PS50943">
    <property type="entry name" value="HTH_CROC1"/>
    <property type="match status" value="1"/>
</dbReference>
<dbReference type="SUPFAM" id="SSF47413">
    <property type="entry name" value="lambda repressor-like DNA-binding domains"/>
    <property type="match status" value="1"/>
</dbReference>
<dbReference type="InterPro" id="IPR010982">
    <property type="entry name" value="Lambda_DNA-bd_dom_sf"/>
</dbReference>
<dbReference type="EMBL" id="VYXP01000006">
    <property type="protein sequence ID" value="KAA9131025.1"/>
    <property type="molecule type" value="Genomic_DNA"/>
</dbReference>
<dbReference type="CDD" id="cd00093">
    <property type="entry name" value="HTH_XRE"/>
    <property type="match status" value="1"/>
</dbReference>
<dbReference type="Proteomes" id="UP000325372">
    <property type="component" value="Unassembled WGS sequence"/>
</dbReference>